<protein>
    <submittedName>
        <fullName evidence="4">RlpA-like double-psi beta-barrel-protein domain-containing protein-containing protein</fullName>
    </submittedName>
</protein>
<keyword evidence="5" id="KW-1185">Reference proteome</keyword>
<dbReference type="EMBL" id="KZ989592">
    <property type="protein sequence ID" value="RKP25853.1"/>
    <property type="molecule type" value="Genomic_DNA"/>
</dbReference>
<feature type="domain" description="RlpA-like protein double-psi beta-barrel" evidence="3">
    <location>
        <begin position="42"/>
        <end position="135"/>
    </location>
</feature>
<keyword evidence="1 2" id="KW-0732">Signal</keyword>
<evidence type="ECO:0000313" key="4">
    <source>
        <dbReference type="EMBL" id="RKP25853.1"/>
    </source>
</evidence>
<sequence length="141" mass="15053">MYIPAKTTFIALAALVAVGQSGLVADASTLATKEHSSLVRRGDGTFYNMEGGYTACGEKHSDSEHYAAVAPSWFTTGNHNNDPICRKCALVKGPKGQVKVHINDICPPCARDSIDMTPAAFSQIADQADGRVSVSWEFTDC</sequence>
<dbReference type="Pfam" id="PF03330">
    <property type="entry name" value="DPBB_1"/>
    <property type="match status" value="1"/>
</dbReference>
<proteinExistence type="predicted"/>
<dbReference type="Proteomes" id="UP000278143">
    <property type="component" value="Unassembled WGS sequence"/>
</dbReference>
<organism evidence="4 5">
    <name type="scientific">Syncephalis pseudoplumigaleata</name>
    <dbReference type="NCBI Taxonomy" id="1712513"/>
    <lineage>
        <taxon>Eukaryota</taxon>
        <taxon>Fungi</taxon>
        <taxon>Fungi incertae sedis</taxon>
        <taxon>Zoopagomycota</taxon>
        <taxon>Zoopagomycotina</taxon>
        <taxon>Zoopagomycetes</taxon>
        <taxon>Zoopagales</taxon>
        <taxon>Piptocephalidaceae</taxon>
        <taxon>Syncephalis</taxon>
    </lineage>
</organism>
<dbReference type="InterPro" id="IPR009009">
    <property type="entry name" value="RlpA-like_DPBB"/>
</dbReference>
<dbReference type="AlphaFoldDB" id="A0A4P9Z073"/>
<dbReference type="PANTHER" id="PTHR31836:SF21">
    <property type="entry name" value="EXPANSIN-LIKE PROTEIN 7"/>
    <property type="match status" value="1"/>
</dbReference>
<reference evidence="5" key="1">
    <citation type="journal article" date="2018" name="Nat. Microbiol.">
        <title>Leveraging single-cell genomics to expand the fungal tree of life.</title>
        <authorList>
            <person name="Ahrendt S.R."/>
            <person name="Quandt C.A."/>
            <person name="Ciobanu D."/>
            <person name="Clum A."/>
            <person name="Salamov A."/>
            <person name="Andreopoulos B."/>
            <person name="Cheng J.F."/>
            <person name="Woyke T."/>
            <person name="Pelin A."/>
            <person name="Henrissat B."/>
            <person name="Reynolds N.K."/>
            <person name="Benny G.L."/>
            <person name="Smith M.E."/>
            <person name="James T.Y."/>
            <person name="Grigoriev I.V."/>
        </authorList>
    </citation>
    <scope>NUCLEOTIDE SEQUENCE [LARGE SCALE GENOMIC DNA]</scope>
    <source>
        <strain evidence="5">Benny S71-1</strain>
    </source>
</reference>
<evidence type="ECO:0000256" key="1">
    <source>
        <dbReference type="ARBA" id="ARBA00022729"/>
    </source>
</evidence>
<feature type="signal peptide" evidence="2">
    <location>
        <begin position="1"/>
        <end position="21"/>
    </location>
</feature>
<evidence type="ECO:0000259" key="3">
    <source>
        <dbReference type="Pfam" id="PF03330"/>
    </source>
</evidence>
<dbReference type="CDD" id="cd22191">
    <property type="entry name" value="DPBB_RlpA_EXP_N-like"/>
    <property type="match status" value="1"/>
</dbReference>
<dbReference type="InterPro" id="IPR051477">
    <property type="entry name" value="Expansin_CellWall"/>
</dbReference>
<evidence type="ECO:0000313" key="5">
    <source>
        <dbReference type="Proteomes" id="UP000278143"/>
    </source>
</evidence>
<evidence type="ECO:0000256" key="2">
    <source>
        <dbReference type="SAM" id="SignalP"/>
    </source>
</evidence>
<dbReference type="SUPFAM" id="SSF50685">
    <property type="entry name" value="Barwin-like endoglucanases"/>
    <property type="match status" value="1"/>
</dbReference>
<dbReference type="OrthoDB" id="406505at2759"/>
<accession>A0A4P9Z073</accession>
<feature type="chain" id="PRO_5020731990" evidence="2">
    <location>
        <begin position="22"/>
        <end position="141"/>
    </location>
</feature>
<dbReference type="Gene3D" id="2.40.40.10">
    <property type="entry name" value="RlpA-like domain"/>
    <property type="match status" value="1"/>
</dbReference>
<dbReference type="InterPro" id="IPR036908">
    <property type="entry name" value="RlpA-like_sf"/>
</dbReference>
<gene>
    <name evidence="4" type="ORF">SYNPS1DRAFT_15056</name>
</gene>
<name>A0A4P9Z073_9FUNG</name>
<dbReference type="PANTHER" id="PTHR31836">
    <property type="match status" value="1"/>
</dbReference>